<keyword evidence="3" id="KW-1185">Reference proteome</keyword>
<sequence>MSLGFRTSLFRQRSLGKLACHVCAGEKGETTTCLAAFNAEGTYCRTLVIIKGKHIRAEWLSGCPENITVRCFDNGWINSDLFLEWGQMFAQSLPKNDPLPHLLLLDGHSSHVYNLEFIKLLRSKNVHIMCYPPHTTHEMQPADKALFKNLKHHWNVEGRKWTRMMAGQKLSKMEFFVVFSRAWAKAATVENAQAGFRATGMFPLNKNIIPEASYAPSKTTERAPPTTLASTFIRPQSLPLLPTEPVLPPVALTPASLLSEHQTIHPPATPQSPAVELARPELTDLLTPLLPVEPLYFFSDEVEEVLLKEIAEEDTGLFHVFTPQDEAHSPDEGLSTSTSTATDNTWDCPCYDLQETVIGAVNSEADHSQKHRPDVIEVGHCGQWCVVRYDDEPYPGIILEVEEGSVRIKCMHRSSRYDLNKFHWPSPIEDINWYGSDPVMCLMPEPLSASRRIVQLDENILSYIRDQLNL</sequence>
<accession>A0ABD1K8X6</accession>
<dbReference type="EMBL" id="JBHFQA010000007">
    <property type="protein sequence ID" value="KAL2095541.1"/>
    <property type="molecule type" value="Genomic_DNA"/>
</dbReference>
<dbReference type="InterPro" id="IPR004875">
    <property type="entry name" value="DDE_SF_endonuclease_dom"/>
</dbReference>
<comment type="caution">
    <text evidence="2">The sequence shown here is derived from an EMBL/GenBank/DDBJ whole genome shotgun (WGS) entry which is preliminary data.</text>
</comment>
<dbReference type="Proteomes" id="UP001591681">
    <property type="component" value="Unassembled WGS sequence"/>
</dbReference>
<proteinExistence type="predicted"/>
<evidence type="ECO:0000313" key="2">
    <source>
        <dbReference type="EMBL" id="KAL2095541.1"/>
    </source>
</evidence>
<dbReference type="Pfam" id="PF03184">
    <property type="entry name" value="DDE_1"/>
    <property type="match status" value="1"/>
</dbReference>
<reference evidence="2 3" key="1">
    <citation type="submission" date="2024-09" db="EMBL/GenBank/DDBJ databases">
        <title>A chromosome-level genome assembly of Gray's grenadier anchovy, Coilia grayii.</title>
        <authorList>
            <person name="Fu Z."/>
        </authorList>
    </citation>
    <scope>NUCLEOTIDE SEQUENCE [LARGE SCALE GENOMIC DNA]</scope>
    <source>
        <strain evidence="2">G4</strain>
        <tissue evidence="2">Muscle</tissue>
    </source>
</reference>
<evidence type="ECO:0000259" key="1">
    <source>
        <dbReference type="Pfam" id="PF03184"/>
    </source>
</evidence>
<name>A0ABD1K8X6_9TELE</name>
<dbReference type="InterPro" id="IPR050863">
    <property type="entry name" value="CenT-Element_Derived"/>
</dbReference>
<feature type="domain" description="DDE-1" evidence="1">
    <location>
        <begin position="29"/>
        <end position="196"/>
    </location>
</feature>
<dbReference type="PANTHER" id="PTHR19303">
    <property type="entry name" value="TRANSPOSON"/>
    <property type="match status" value="1"/>
</dbReference>
<protein>
    <recommendedName>
        <fullName evidence="1">DDE-1 domain-containing protein</fullName>
    </recommendedName>
</protein>
<dbReference type="AlphaFoldDB" id="A0ABD1K8X6"/>
<dbReference type="PANTHER" id="PTHR19303:SF74">
    <property type="entry name" value="POGO TRANSPOSABLE ELEMENT WITH KRAB DOMAIN"/>
    <property type="match status" value="1"/>
</dbReference>
<evidence type="ECO:0000313" key="3">
    <source>
        <dbReference type="Proteomes" id="UP001591681"/>
    </source>
</evidence>
<gene>
    <name evidence="2" type="ORF">ACEWY4_007689</name>
</gene>
<organism evidence="2 3">
    <name type="scientific">Coilia grayii</name>
    <name type="common">Gray's grenadier anchovy</name>
    <dbReference type="NCBI Taxonomy" id="363190"/>
    <lineage>
        <taxon>Eukaryota</taxon>
        <taxon>Metazoa</taxon>
        <taxon>Chordata</taxon>
        <taxon>Craniata</taxon>
        <taxon>Vertebrata</taxon>
        <taxon>Euteleostomi</taxon>
        <taxon>Actinopterygii</taxon>
        <taxon>Neopterygii</taxon>
        <taxon>Teleostei</taxon>
        <taxon>Clupei</taxon>
        <taxon>Clupeiformes</taxon>
        <taxon>Clupeoidei</taxon>
        <taxon>Engraulidae</taxon>
        <taxon>Coilinae</taxon>
        <taxon>Coilia</taxon>
    </lineage>
</organism>